<dbReference type="EMBL" id="LR743596">
    <property type="protein sequence ID" value="CAA2626134.1"/>
    <property type="molecule type" value="Genomic_DNA"/>
</dbReference>
<reference evidence="2 3" key="1">
    <citation type="submission" date="2019-12" db="EMBL/GenBank/DDBJ databases">
        <authorList>
            <person name="Scholz U."/>
            <person name="Mascher M."/>
            <person name="Fiebig A."/>
        </authorList>
    </citation>
    <scope>NUCLEOTIDE SEQUENCE</scope>
</reference>
<proteinExistence type="predicted"/>
<organism evidence="2">
    <name type="scientific">Spirodela intermedia</name>
    <name type="common">Intermediate duckweed</name>
    <dbReference type="NCBI Taxonomy" id="51605"/>
    <lineage>
        <taxon>Eukaryota</taxon>
        <taxon>Viridiplantae</taxon>
        <taxon>Streptophyta</taxon>
        <taxon>Embryophyta</taxon>
        <taxon>Tracheophyta</taxon>
        <taxon>Spermatophyta</taxon>
        <taxon>Magnoliopsida</taxon>
        <taxon>Liliopsida</taxon>
        <taxon>Araceae</taxon>
        <taxon>Lemnoideae</taxon>
        <taxon>Spirodela</taxon>
    </lineage>
</organism>
<dbReference type="AlphaFoldDB" id="A0A7I8J5E8"/>
<gene>
    <name evidence="2" type="ORF">SI7747_09011846</name>
</gene>
<sequence>MLWGLRTGAASDGPRCGARSNRRRGGGEGRDGGPGGGGEGKAGMLSGAPRGGPGGPGVPITMFLELPW</sequence>
<evidence type="ECO:0000313" key="3">
    <source>
        <dbReference type="Proteomes" id="UP001189122"/>
    </source>
</evidence>
<evidence type="ECO:0000256" key="1">
    <source>
        <dbReference type="SAM" id="MobiDB-lite"/>
    </source>
</evidence>
<dbReference type="Proteomes" id="UP001189122">
    <property type="component" value="Unassembled WGS sequence"/>
</dbReference>
<accession>A0A7I8J5E8</accession>
<dbReference type="EMBL" id="CACRZD030000009">
    <property type="protein sequence ID" value="CAA6665457.1"/>
    <property type="molecule type" value="Genomic_DNA"/>
</dbReference>
<evidence type="ECO:0000313" key="2">
    <source>
        <dbReference type="EMBL" id="CAA2626134.1"/>
    </source>
</evidence>
<feature type="region of interest" description="Disordered" evidence="1">
    <location>
        <begin position="1"/>
        <end position="58"/>
    </location>
</feature>
<feature type="compositionally biased region" description="Gly residues" evidence="1">
    <location>
        <begin position="32"/>
        <end position="41"/>
    </location>
</feature>
<protein>
    <submittedName>
        <fullName evidence="2">Uncharacterized protein</fullName>
    </submittedName>
</protein>
<name>A0A7I8J5E8_SPIIN</name>
<keyword evidence="3" id="KW-1185">Reference proteome</keyword>